<organism evidence="1 2">
    <name type="scientific">Actinoplanes cyaneus</name>
    <dbReference type="NCBI Taxonomy" id="52696"/>
    <lineage>
        <taxon>Bacteria</taxon>
        <taxon>Bacillati</taxon>
        <taxon>Actinomycetota</taxon>
        <taxon>Actinomycetes</taxon>
        <taxon>Micromonosporales</taxon>
        <taxon>Micromonosporaceae</taxon>
        <taxon>Actinoplanes</taxon>
    </lineage>
</organism>
<dbReference type="EMBL" id="BOMH01000007">
    <property type="protein sequence ID" value="GID63029.1"/>
    <property type="molecule type" value="Genomic_DNA"/>
</dbReference>
<dbReference type="Proteomes" id="UP000619479">
    <property type="component" value="Unassembled WGS sequence"/>
</dbReference>
<reference evidence="1" key="1">
    <citation type="submission" date="2021-01" db="EMBL/GenBank/DDBJ databases">
        <title>Whole genome shotgun sequence of Actinoplanes cyaneus NBRC 14990.</title>
        <authorList>
            <person name="Komaki H."/>
            <person name="Tamura T."/>
        </authorList>
    </citation>
    <scope>NUCLEOTIDE SEQUENCE</scope>
    <source>
        <strain evidence="1">NBRC 14990</strain>
    </source>
</reference>
<gene>
    <name evidence="1" type="ORF">Acy02nite_09100</name>
</gene>
<dbReference type="RefSeq" id="WP_203738506.1">
    <property type="nucleotide sequence ID" value="NZ_BAAAUC010000013.1"/>
</dbReference>
<comment type="caution">
    <text evidence="1">The sequence shown here is derived from an EMBL/GenBank/DDBJ whole genome shotgun (WGS) entry which is preliminary data.</text>
</comment>
<sequence length="156" mass="17185">MTRAVTVENLGAWLLKANGVTSDIAEVAARREPVRRWCVQPGYRTRLMAAGQPVIFWVSGDRRRVSPGIWAVGELTGPPAVTDGKLRVPLELRWLDEDQRVHRDSLLADGGLTTLEVLRQPQAGNPSFVTVDQLTALRAYLSRALTDLPGFRQGDG</sequence>
<evidence type="ECO:0000313" key="2">
    <source>
        <dbReference type="Proteomes" id="UP000619479"/>
    </source>
</evidence>
<name>A0A919ICI9_9ACTN</name>
<proteinExistence type="predicted"/>
<dbReference type="AlphaFoldDB" id="A0A919ICI9"/>
<keyword evidence="2" id="KW-1185">Reference proteome</keyword>
<dbReference type="InterPro" id="IPR015947">
    <property type="entry name" value="PUA-like_sf"/>
</dbReference>
<evidence type="ECO:0008006" key="3">
    <source>
        <dbReference type="Google" id="ProtNLM"/>
    </source>
</evidence>
<protein>
    <recommendedName>
        <fullName evidence="3">EVE domain-containing protein</fullName>
    </recommendedName>
</protein>
<accession>A0A919ICI9</accession>
<dbReference type="SUPFAM" id="SSF88697">
    <property type="entry name" value="PUA domain-like"/>
    <property type="match status" value="1"/>
</dbReference>
<evidence type="ECO:0000313" key="1">
    <source>
        <dbReference type="EMBL" id="GID63029.1"/>
    </source>
</evidence>